<protein>
    <submittedName>
        <fullName evidence="1">Uncharacterized protein</fullName>
    </submittedName>
</protein>
<keyword evidence="2" id="KW-1185">Reference proteome</keyword>
<evidence type="ECO:0000313" key="1">
    <source>
        <dbReference type="EMBL" id="TDW21251.1"/>
    </source>
</evidence>
<dbReference type="AlphaFoldDB" id="A0A4R7ZW09"/>
<gene>
    <name evidence="1" type="ORF">EV650_0068</name>
</gene>
<dbReference type="RefSeq" id="WP_134114137.1">
    <property type="nucleotide sequence ID" value="NZ_SODF01000001.1"/>
</dbReference>
<accession>A0A4R7ZW09</accession>
<organism evidence="1 2">
    <name type="scientific">Kribbella kalugense</name>
    <dbReference type="NCBI Taxonomy" id="2512221"/>
    <lineage>
        <taxon>Bacteria</taxon>
        <taxon>Bacillati</taxon>
        <taxon>Actinomycetota</taxon>
        <taxon>Actinomycetes</taxon>
        <taxon>Propionibacteriales</taxon>
        <taxon>Kribbellaceae</taxon>
        <taxon>Kribbella</taxon>
    </lineage>
</organism>
<comment type="caution">
    <text evidence="1">The sequence shown here is derived from an EMBL/GenBank/DDBJ whole genome shotgun (WGS) entry which is preliminary data.</text>
</comment>
<sequence>MNSEETPHILASGERIWVIGPSAAAEHLPQMLERFRSGEAGPFIVGDAGQPEGVFISWDLWQRLAVLSAETQEFDHVYDIARESLADDGPSVPLEDVAAEIGWDLNEPIDDSDLPPKR</sequence>
<evidence type="ECO:0000313" key="2">
    <source>
        <dbReference type="Proteomes" id="UP000295447"/>
    </source>
</evidence>
<dbReference type="Proteomes" id="UP000295447">
    <property type="component" value="Unassembled WGS sequence"/>
</dbReference>
<dbReference type="EMBL" id="SODF01000001">
    <property type="protein sequence ID" value="TDW21251.1"/>
    <property type="molecule type" value="Genomic_DNA"/>
</dbReference>
<name>A0A4R7ZW09_9ACTN</name>
<proteinExistence type="predicted"/>
<dbReference type="OrthoDB" id="4288807at2"/>
<reference evidence="1 2" key="1">
    <citation type="submission" date="2019-03" db="EMBL/GenBank/DDBJ databases">
        <title>Genomic Encyclopedia of Type Strains, Phase III (KMG-III): the genomes of soil and plant-associated and newly described type strains.</title>
        <authorList>
            <person name="Whitman W."/>
        </authorList>
    </citation>
    <scope>NUCLEOTIDE SEQUENCE [LARGE SCALE GENOMIC DNA]</scope>
    <source>
        <strain evidence="1 2">VKM Ac-2570</strain>
    </source>
</reference>